<dbReference type="GO" id="GO:0035658">
    <property type="term" value="C:Mon1-Ccz1 complex"/>
    <property type="evidence" value="ECO:0007669"/>
    <property type="project" value="InterPro"/>
</dbReference>
<evidence type="ECO:0000256" key="1">
    <source>
        <dbReference type="ARBA" id="ARBA00005352"/>
    </source>
</evidence>
<feature type="compositionally biased region" description="Acidic residues" evidence="2">
    <location>
        <begin position="563"/>
        <end position="574"/>
    </location>
</feature>
<feature type="compositionally biased region" description="Basic residues" evidence="2">
    <location>
        <begin position="338"/>
        <end position="347"/>
    </location>
</feature>
<feature type="region of interest" description="Disordered" evidence="2">
    <location>
        <begin position="482"/>
        <end position="535"/>
    </location>
</feature>
<feature type="compositionally biased region" description="Basic and acidic residues" evidence="2">
    <location>
        <begin position="441"/>
        <end position="452"/>
    </location>
</feature>
<feature type="region of interest" description="Disordered" evidence="2">
    <location>
        <begin position="563"/>
        <end position="584"/>
    </location>
</feature>
<dbReference type="PANTHER" id="PTHR13056:SF0">
    <property type="entry name" value="VACUOLAR FUSION PROTEIN CCZ1 HOMOLOG-RELATED"/>
    <property type="match status" value="1"/>
</dbReference>
<keyword evidence="5" id="KW-1185">Reference proteome</keyword>
<feature type="region of interest" description="Disordered" evidence="2">
    <location>
        <begin position="783"/>
        <end position="818"/>
    </location>
</feature>
<feature type="region of interest" description="Disordered" evidence="2">
    <location>
        <begin position="50"/>
        <end position="74"/>
    </location>
</feature>
<evidence type="ECO:0000256" key="2">
    <source>
        <dbReference type="SAM" id="MobiDB-lite"/>
    </source>
</evidence>
<name>A0AB34KPU3_9PEZI</name>
<dbReference type="Pfam" id="PF19031">
    <property type="entry name" value="Intu_longin_1"/>
    <property type="match status" value="1"/>
</dbReference>
<sequence length="911" mass="99551">MTTTHKYHASSVTPAQLSFLAIYNPTLGPTDETFADQLVFWYSRKTTEARRAEKSGDAGSEAKRKAAEREDENERLRQIGLAQGMVGFAKTFSEGEQPVDSVETEKSRVVLRELERGWWILASIDLTRLPAPATGAAGKSEANAKPALEYSSREVSSPALLIQQLLQAHWVFLLHHGPTLDELFVRLSREKFCSTLERYWTRFARSWDVLLHGNPAVDVLGGVKLAAGGELGVGVGEEEWGSGEREVLEGMTRRTEGLVDMVVARFGEPTTERDENSVSEMDEMPWLGSGNLPSTSDGIVFSGLDELNRNSLRSISLWMRQIYTYGEQAYGVRDNPHRERRKRRRRNPPPQENASSTSSKTSRQVDARDLRQRIQAQEAARSESPTIDPALLPKDPRPQMYDRVASHDHATGTSTPQSASHPNIPPPIVSAAEQALNKATKNADQKSTRDAPEESEDGTTMGIPDQYMKYMTFGLSSLAKSYTKKQSDTPKPSADNSKASKPSEDSIRKSKAPTSSGGTTDDKAALSHIDPVPEGEEMRNKLALQVRGENQGGFVVGLTGDLSADENEEDDDASITEGSSQQTFGGRRTLVRTVQIEIAPKKQTYAEKVDEDLAREDGDGDTGHLMPENPVTKNFRRLRVLIYVRRPFMFAFLFEQRTPSLSYSGLYKSLHNTLKPIHKRLLASTSPETVAQRLLTHHPHSDSPIFSIIHDPVRLSTHSSLPNIPNPGAYDPWTRLEALNVHASILASLAATSGPKGDTALERTSKTSRSWWVVWLRLPPSVAQDDAKPDDGSTVQQSEENAGSNQVDSQGGPRSTLGLVDSIIPAPRVDQTHRVAILVRKADDSASGPTQTKASVGSRMGSGMWSSLGMRGASSSNAAGGNGEASGAVGGLGGFGVDARRYVEGLLSLNR</sequence>
<dbReference type="InterPro" id="IPR013176">
    <property type="entry name" value="Ccz1"/>
</dbReference>
<evidence type="ECO:0000313" key="5">
    <source>
        <dbReference type="Proteomes" id="UP000803884"/>
    </source>
</evidence>
<organism evidence="4 5">
    <name type="scientific">Cladosporium halotolerans</name>
    <dbReference type="NCBI Taxonomy" id="1052096"/>
    <lineage>
        <taxon>Eukaryota</taxon>
        <taxon>Fungi</taxon>
        <taxon>Dikarya</taxon>
        <taxon>Ascomycota</taxon>
        <taxon>Pezizomycotina</taxon>
        <taxon>Dothideomycetes</taxon>
        <taxon>Dothideomycetidae</taxon>
        <taxon>Cladosporiales</taxon>
        <taxon>Cladosporiaceae</taxon>
        <taxon>Cladosporium</taxon>
    </lineage>
</organism>
<evidence type="ECO:0000313" key="4">
    <source>
        <dbReference type="EMBL" id="KAL1586813.1"/>
    </source>
</evidence>
<dbReference type="GO" id="GO:0016192">
    <property type="term" value="P:vesicle-mediated transport"/>
    <property type="evidence" value="ECO:0007669"/>
    <property type="project" value="InterPro"/>
</dbReference>
<dbReference type="PANTHER" id="PTHR13056">
    <property type="entry name" value="VACUOLAR FUSION PROTEIN CCZ1 HOMOLOG-RELATED"/>
    <property type="match status" value="1"/>
</dbReference>
<dbReference type="InterPro" id="IPR043987">
    <property type="entry name" value="CCZ1/INTU/HSP4_longin_1"/>
</dbReference>
<dbReference type="EMBL" id="JAAQHG020000013">
    <property type="protein sequence ID" value="KAL1586813.1"/>
    <property type="molecule type" value="Genomic_DNA"/>
</dbReference>
<evidence type="ECO:0000259" key="3">
    <source>
        <dbReference type="Pfam" id="PF19031"/>
    </source>
</evidence>
<accession>A0AB34KPU3</accession>
<feature type="domain" description="CCZ1/INTU/HSP4 first Longin" evidence="3">
    <location>
        <begin position="18"/>
        <end position="126"/>
    </location>
</feature>
<dbReference type="Proteomes" id="UP000803884">
    <property type="component" value="Unassembled WGS sequence"/>
</dbReference>
<feature type="compositionally biased region" description="Polar residues" evidence="2">
    <location>
        <begin position="352"/>
        <end position="362"/>
    </location>
</feature>
<dbReference type="GeneID" id="96006050"/>
<comment type="similarity">
    <text evidence="1">Belongs to the CCZ1 family.</text>
</comment>
<proteinExistence type="inferred from homology"/>
<feature type="region of interest" description="Disordered" evidence="2">
    <location>
        <begin position="330"/>
        <end position="464"/>
    </location>
</feature>
<dbReference type="RefSeq" id="XP_069229918.1">
    <property type="nucleotide sequence ID" value="XM_069373212.1"/>
</dbReference>
<feature type="compositionally biased region" description="Polar residues" evidence="2">
    <location>
        <begin position="793"/>
        <end position="813"/>
    </location>
</feature>
<protein>
    <recommendedName>
        <fullName evidence="3">CCZ1/INTU/HSP4 first Longin domain-containing protein</fullName>
    </recommendedName>
</protein>
<reference evidence="4 5" key="1">
    <citation type="journal article" date="2020" name="Microbiol. Resour. Announc.">
        <title>Draft Genome Sequence of a Cladosporium Species Isolated from the Mesophotic Ascidian Didemnum maculosum.</title>
        <authorList>
            <person name="Gioti A."/>
            <person name="Siaperas R."/>
            <person name="Nikolaivits E."/>
            <person name="Le Goff G."/>
            <person name="Ouazzani J."/>
            <person name="Kotoulas G."/>
            <person name="Topakas E."/>
        </authorList>
    </citation>
    <scope>NUCLEOTIDE SEQUENCE [LARGE SCALE GENOMIC DNA]</scope>
    <source>
        <strain evidence="4 5">TM138-S3</strain>
    </source>
</reference>
<gene>
    <name evidence="4" type="ORF">WHR41_04606</name>
</gene>
<dbReference type="AlphaFoldDB" id="A0AB34KPU3"/>
<comment type="caution">
    <text evidence="4">The sequence shown here is derived from an EMBL/GenBank/DDBJ whole genome shotgun (WGS) entry which is preliminary data.</text>
</comment>
<feature type="compositionally biased region" description="Polar residues" evidence="2">
    <location>
        <begin position="411"/>
        <end position="421"/>
    </location>
</feature>
<feature type="compositionally biased region" description="Basic and acidic residues" evidence="2">
    <location>
        <begin position="363"/>
        <end position="372"/>
    </location>
</feature>